<comment type="caution">
    <text evidence="5">The sequence shown here is derived from an EMBL/GenBank/DDBJ whole genome shotgun (WGS) entry which is preliminary data.</text>
</comment>
<reference evidence="5 6" key="1">
    <citation type="submission" date="2018-10" db="EMBL/GenBank/DDBJ databases">
        <title>Co-occurring genomic capacity for anaerobic methane metabolism and dissimilatory sulfite reduction discovered in the Korarchaeota.</title>
        <authorList>
            <person name="Mckay L.J."/>
            <person name="Dlakic M."/>
            <person name="Fields M.W."/>
            <person name="Delmont T.O."/>
            <person name="Eren A.M."/>
            <person name="Jay Z.J."/>
            <person name="Klingelsmith K.B."/>
            <person name="Rusch D.B."/>
            <person name="Inskeep W.P."/>
        </authorList>
    </citation>
    <scope>NUCLEOTIDE SEQUENCE [LARGE SCALE GENOMIC DNA]</scope>
    <source>
        <strain evidence="5 6">WS</strain>
    </source>
</reference>
<evidence type="ECO:0000313" key="6">
    <source>
        <dbReference type="Proteomes" id="UP000278149"/>
    </source>
</evidence>
<dbReference type="GeneID" id="9337666"/>
<dbReference type="NCBIfam" id="TIGR00012">
    <property type="entry name" value="L29"/>
    <property type="match status" value="1"/>
</dbReference>
<dbReference type="InterPro" id="IPR036049">
    <property type="entry name" value="Ribosomal_uL29_sf"/>
</dbReference>
<dbReference type="GO" id="GO:0006412">
    <property type="term" value="P:translation"/>
    <property type="evidence" value="ECO:0007669"/>
    <property type="project" value="UniProtKB-UniRule"/>
</dbReference>
<sequence length="67" mass="7880">MSPSKLDELRGLESEELLERLKEVERDLFINEAKRLLGAAEKTHLRRALKKERARILTILRERGIKL</sequence>
<protein>
    <recommendedName>
        <fullName evidence="4">Large ribosomal subunit protein uL29</fullName>
    </recommendedName>
</protein>
<dbReference type="EMBL" id="RCOR01000018">
    <property type="protein sequence ID" value="RSN69579.1"/>
    <property type="molecule type" value="Genomic_DNA"/>
</dbReference>
<evidence type="ECO:0000313" key="5">
    <source>
        <dbReference type="EMBL" id="RSN69579.1"/>
    </source>
</evidence>
<accession>A0A3R9QR98</accession>
<dbReference type="AlphaFoldDB" id="A0A3R9QR98"/>
<organism evidence="5 6">
    <name type="scientific">Candidatus Korarchaeum cryptofilum</name>
    <dbReference type="NCBI Taxonomy" id="498846"/>
    <lineage>
        <taxon>Archaea</taxon>
        <taxon>Thermoproteota</taxon>
        <taxon>Candidatus Korarchaeia</taxon>
        <taxon>Candidatus Korarchaeales</taxon>
        <taxon>Candidatus Korarchaeaceae</taxon>
        <taxon>Candidatus Korarchaeum</taxon>
    </lineage>
</organism>
<dbReference type="GO" id="GO:0003735">
    <property type="term" value="F:structural constituent of ribosome"/>
    <property type="evidence" value="ECO:0007669"/>
    <property type="project" value="InterPro"/>
</dbReference>
<dbReference type="RefSeq" id="WP_012310260.1">
    <property type="nucleotide sequence ID" value="NZ_RCOR01000018.1"/>
</dbReference>
<dbReference type="HAMAP" id="MF_00374">
    <property type="entry name" value="Ribosomal_uL29"/>
    <property type="match status" value="1"/>
</dbReference>
<evidence type="ECO:0000256" key="4">
    <source>
        <dbReference type="HAMAP-Rule" id="MF_00374"/>
    </source>
</evidence>
<dbReference type="Proteomes" id="UP000278149">
    <property type="component" value="Unassembled WGS sequence"/>
</dbReference>
<keyword evidence="3 4" id="KW-0687">Ribonucleoprotein</keyword>
<dbReference type="InterPro" id="IPR001854">
    <property type="entry name" value="Ribosomal_uL29"/>
</dbReference>
<proteinExistence type="inferred from homology"/>
<dbReference type="GO" id="GO:0005840">
    <property type="term" value="C:ribosome"/>
    <property type="evidence" value="ECO:0007669"/>
    <property type="project" value="UniProtKB-KW"/>
</dbReference>
<evidence type="ECO:0000256" key="1">
    <source>
        <dbReference type="ARBA" id="ARBA00009254"/>
    </source>
</evidence>
<dbReference type="Pfam" id="PF00831">
    <property type="entry name" value="Ribosomal_L29"/>
    <property type="match status" value="1"/>
</dbReference>
<dbReference type="Gene3D" id="1.10.287.310">
    <property type="match status" value="1"/>
</dbReference>
<dbReference type="GO" id="GO:1990904">
    <property type="term" value="C:ribonucleoprotein complex"/>
    <property type="evidence" value="ECO:0007669"/>
    <property type="project" value="UniProtKB-KW"/>
</dbReference>
<name>A0A3R9QR98_9CREN</name>
<comment type="similarity">
    <text evidence="1 4">Belongs to the universal ribosomal protein uL29 family.</text>
</comment>
<evidence type="ECO:0000256" key="2">
    <source>
        <dbReference type="ARBA" id="ARBA00022980"/>
    </source>
</evidence>
<dbReference type="SUPFAM" id="SSF46561">
    <property type="entry name" value="Ribosomal protein L29 (L29p)"/>
    <property type="match status" value="1"/>
</dbReference>
<keyword evidence="2 4" id="KW-0689">Ribosomal protein</keyword>
<gene>
    <name evidence="5" type="primary">rpmC</name>
    <name evidence="4" type="synonym">rpl29</name>
    <name evidence="5" type="ORF">D9Q81_02960</name>
</gene>
<evidence type="ECO:0000256" key="3">
    <source>
        <dbReference type="ARBA" id="ARBA00023274"/>
    </source>
</evidence>